<feature type="domain" description="AB hydrolase-1" evidence="1">
    <location>
        <begin position="24"/>
        <end position="266"/>
    </location>
</feature>
<dbReference type="Pfam" id="PF00561">
    <property type="entry name" value="Abhydrolase_1"/>
    <property type="match status" value="1"/>
</dbReference>
<sequence>MQTKLVKTDDVELASEAFGNPNDPAILLIMGAMASMLWWPKEFCQRLADKGRYVIRYDNRDTGLSTNYPVGKPEYSFDDMADDAIRVLDGYGISSAHIVGMSMGGMIAQLVALKYPERSRTLTLISTSPVGVDTAHLPGMTAAYTEHSASYADLDWSDRTQVVEFMLADVRAISSTRHPFDERHARDFIAMDYDRARRFESATNHFLLSGGDTQKGKLAGLQVPLLVVHGTSDPIFPVEHGREFIKIVPASKLVEIEGGGHELHPDDWGTMLEALAGHTMSIESMR</sequence>
<evidence type="ECO:0000313" key="2">
    <source>
        <dbReference type="EMBL" id="MBB3145755.1"/>
    </source>
</evidence>
<dbReference type="EMBL" id="JACHXN010000005">
    <property type="protein sequence ID" value="MBB3145755.1"/>
    <property type="molecule type" value="Genomic_DNA"/>
</dbReference>
<dbReference type="RefSeq" id="WP_112532189.1">
    <property type="nucleotide sequence ID" value="NZ_JACHXN010000005.1"/>
</dbReference>
<protein>
    <submittedName>
        <fullName evidence="2">Pimeloyl-ACP methyl ester carboxylesterase</fullName>
    </submittedName>
</protein>
<dbReference type="InterPro" id="IPR050471">
    <property type="entry name" value="AB_hydrolase"/>
</dbReference>
<comment type="caution">
    <text evidence="2">The sequence shown here is derived from an EMBL/GenBank/DDBJ whole genome shotgun (WGS) entry which is preliminary data.</text>
</comment>
<gene>
    <name evidence="2" type="ORF">FHS21_002167</name>
</gene>
<dbReference type="PANTHER" id="PTHR43433">
    <property type="entry name" value="HYDROLASE, ALPHA/BETA FOLD FAMILY PROTEIN"/>
    <property type="match status" value="1"/>
</dbReference>
<reference evidence="2 3" key="1">
    <citation type="submission" date="2020-08" db="EMBL/GenBank/DDBJ databases">
        <title>Genomic Encyclopedia of Type Strains, Phase III (KMG-III): the genomes of soil and plant-associated and newly described type strains.</title>
        <authorList>
            <person name="Whitman W."/>
        </authorList>
    </citation>
    <scope>NUCLEOTIDE SEQUENCE [LARGE SCALE GENOMIC DNA]</scope>
    <source>
        <strain evidence="2 3">CECT 7015</strain>
    </source>
</reference>
<dbReference type="InterPro" id="IPR029058">
    <property type="entry name" value="AB_hydrolase_fold"/>
</dbReference>
<dbReference type="GO" id="GO:0046503">
    <property type="term" value="P:glycerolipid catabolic process"/>
    <property type="evidence" value="ECO:0007669"/>
    <property type="project" value="TreeGrafter"/>
</dbReference>
<dbReference type="AlphaFoldDB" id="A0A839U6Z9"/>
<evidence type="ECO:0000313" key="3">
    <source>
        <dbReference type="Proteomes" id="UP000554520"/>
    </source>
</evidence>
<organism evidence="2 3">
    <name type="scientific">Phyllobacterium trifolii</name>
    <dbReference type="NCBI Taxonomy" id="300193"/>
    <lineage>
        <taxon>Bacteria</taxon>
        <taxon>Pseudomonadati</taxon>
        <taxon>Pseudomonadota</taxon>
        <taxon>Alphaproteobacteria</taxon>
        <taxon>Hyphomicrobiales</taxon>
        <taxon>Phyllobacteriaceae</taxon>
        <taxon>Phyllobacterium</taxon>
    </lineage>
</organism>
<evidence type="ECO:0000259" key="1">
    <source>
        <dbReference type="Pfam" id="PF00561"/>
    </source>
</evidence>
<accession>A0A839U6Z9</accession>
<keyword evidence="3" id="KW-1185">Reference proteome</keyword>
<dbReference type="InterPro" id="IPR000073">
    <property type="entry name" value="AB_hydrolase_1"/>
</dbReference>
<dbReference type="GO" id="GO:0004806">
    <property type="term" value="F:triacylglycerol lipase activity"/>
    <property type="evidence" value="ECO:0007669"/>
    <property type="project" value="TreeGrafter"/>
</dbReference>
<dbReference type="Gene3D" id="3.40.50.1820">
    <property type="entry name" value="alpha/beta hydrolase"/>
    <property type="match status" value="1"/>
</dbReference>
<dbReference type="PRINTS" id="PR00111">
    <property type="entry name" value="ABHYDROLASE"/>
</dbReference>
<name>A0A839U6Z9_9HYPH</name>
<dbReference type="PANTHER" id="PTHR43433:SF5">
    <property type="entry name" value="AB HYDROLASE-1 DOMAIN-CONTAINING PROTEIN"/>
    <property type="match status" value="1"/>
</dbReference>
<dbReference type="Proteomes" id="UP000554520">
    <property type="component" value="Unassembled WGS sequence"/>
</dbReference>
<proteinExistence type="predicted"/>
<dbReference type="SUPFAM" id="SSF53474">
    <property type="entry name" value="alpha/beta-Hydrolases"/>
    <property type="match status" value="1"/>
</dbReference>